<keyword evidence="9 12" id="KW-0460">Magnesium</keyword>
<evidence type="ECO:0000256" key="8">
    <source>
        <dbReference type="ARBA" id="ARBA00022840"/>
    </source>
</evidence>
<feature type="binding site" evidence="12">
    <location>
        <begin position="16"/>
        <end position="18"/>
    </location>
    <ligand>
        <name>substrate</name>
    </ligand>
</feature>
<comment type="activity regulation">
    <text evidence="12">Activated by a monovalent cation that binds near, but not in, the active site. The most likely occupant of the site in vivo is potassium. Ion binding induces a conformational change that may alter substrate affinity.</text>
</comment>
<dbReference type="Pfam" id="PF00294">
    <property type="entry name" value="PfkB"/>
    <property type="match status" value="1"/>
</dbReference>
<feature type="binding site" evidence="12">
    <location>
        <position position="252"/>
    </location>
    <ligand>
        <name>K(+)</name>
        <dbReference type="ChEBI" id="CHEBI:29103"/>
    </ligand>
</feature>
<comment type="caution">
    <text evidence="12">Lacks conserved residue(s) required for the propagation of feature annotation.</text>
</comment>
<dbReference type="UniPathway" id="UPA00916">
    <property type="reaction ID" value="UER00889"/>
</dbReference>
<feature type="binding site" evidence="12">
    <location>
        <position position="189"/>
    </location>
    <ligand>
        <name>ATP</name>
        <dbReference type="ChEBI" id="CHEBI:30616"/>
    </ligand>
</feature>
<dbReference type="PRINTS" id="PR00990">
    <property type="entry name" value="RIBOKINASE"/>
</dbReference>
<dbReference type="CDD" id="cd01174">
    <property type="entry name" value="ribokinase"/>
    <property type="match status" value="1"/>
</dbReference>
<feature type="binding site" evidence="12">
    <location>
        <position position="293"/>
    </location>
    <ligand>
        <name>K(+)</name>
        <dbReference type="ChEBI" id="CHEBI:29103"/>
    </ligand>
</feature>
<accession>A0A1I3BW77</accession>
<keyword evidence="10 12" id="KW-0630">Potassium</keyword>
<feature type="binding site" evidence="12">
    <location>
        <position position="288"/>
    </location>
    <ligand>
        <name>K(+)</name>
        <dbReference type="ChEBI" id="CHEBI:29103"/>
    </ligand>
</feature>
<feature type="binding site" evidence="12">
    <location>
        <position position="291"/>
    </location>
    <ligand>
        <name>K(+)</name>
        <dbReference type="ChEBI" id="CHEBI:29103"/>
    </ligand>
</feature>
<evidence type="ECO:0000256" key="10">
    <source>
        <dbReference type="ARBA" id="ARBA00022958"/>
    </source>
</evidence>
<dbReference type="STRING" id="1114924.SAMN05216258_101391"/>
<dbReference type="Gene3D" id="3.40.1190.20">
    <property type="match status" value="1"/>
</dbReference>
<evidence type="ECO:0000256" key="11">
    <source>
        <dbReference type="ARBA" id="ARBA00023277"/>
    </source>
</evidence>
<dbReference type="GO" id="GO:0005829">
    <property type="term" value="C:cytosol"/>
    <property type="evidence" value="ECO:0007669"/>
    <property type="project" value="TreeGrafter"/>
</dbReference>
<dbReference type="InterPro" id="IPR002173">
    <property type="entry name" value="Carboh/pur_kinase_PfkB_CS"/>
</dbReference>
<evidence type="ECO:0000256" key="3">
    <source>
        <dbReference type="ARBA" id="ARBA00016943"/>
    </source>
</evidence>
<dbReference type="RefSeq" id="WP_092857270.1">
    <property type="nucleotide sequence ID" value="NZ_FOQH01000001.1"/>
</dbReference>
<dbReference type="InterPro" id="IPR029056">
    <property type="entry name" value="Ribokinase-like"/>
</dbReference>
<evidence type="ECO:0000256" key="12">
    <source>
        <dbReference type="HAMAP-Rule" id="MF_01987"/>
    </source>
</evidence>
<protein>
    <recommendedName>
        <fullName evidence="3 12">Ribokinase</fullName>
        <shortName evidence="12">RK</shortName>
        <ecNumber evidence="2 12">2.7.1.15</ecNumber>
    </recommendedName>
</protein>
<comment type="similarity">
    <text evidence="12">Belongs to the carbohydrate kinase PfkB family. Ribokinase subfamily.</text>
</comment>
<feature type="binding site" evidence="12">
    <location>
        <begin position="225"/>
        <end position="230"/>
    </location>
    <ligand>
        <name>ATP</name>
        <dbReference type="ChEBI" id="CHEBI:30616"/>
    </ligand>
</feature>
<dbReference type="GO" id="GO:0019303">
    <property type="term" value="P:D-ribose catabolic process"/>
    <property type="evidence" value="ECO:0007669"/>
    <property type="project" value="UniProtKB-UniRule"/>
</dbReference>
<feature type="binding site" evidence="12">
    <location>
        <begin position="44"/>
        <end position="48"/>
    </location>
    <ligand>
        <name>substrate</name>
    </ligand>
</feature>
<evidence type="ECO:0000256" key="4">
    <source>
        <dbReference type="ARBA" id="ARBA00022679"/>
    </source>
</evidence>
<keyword evidence="7 12" id="KW-0418">Kinase</keyword>
<keyword evidence="8 12" id="KW-0067">ATP-binding</keyword>
<dbReference type="InterPro" id="IPR011611">
    <property type="entry name" value="PfkB_dom"/>
</dbReference>
<dbReference type="OrthoDB" id="9792663at2"/>
<dbReference type="GO" id="GO:0005524">
    <property type="term" value="F:ATP binding"/>
    <property type="evidence" value="ECO:0007669"/>
    <property type="project" value="UniProtKB-UniRule"/>
</dbReference>
<feature type="binding site" evidence="12">
    <location>
        <position position="282"/>
    </location>
    <ligand>
        <name>ATP</name>
        <dbReference type="ChEBI" id="CHEBI:30616"/>
    </ligand>
</feature>
<feature type="binding site" evidence="12">
    <location>
        <begin position="257"/>
        <end position="258"/>
    </location>
    <ligand>
        <name>ATP</name>
        <dbReference type="ChEBI" id="CHEBI:30616"/>
    </ligand>
</feature>
<keyword evidence="4 12" id="KW-0808">Transferase</keyword>
<evidence type="ECO:0000256" key="2">
    <source>
        <dbReference type="ARBA" id="ARBA00012035"/>
    </source>
</evidence>
<evidence type="ECO:0000256" key="7">
    <source>
        <dbReference type="ARBA" id="ARBA00022777"/>
    </source>
</evidence>
<comment type="catalytic activity">
    <reaction evidence="12">
        <text>D-ribose + ATP = D-ribose 5-phosphate + ADP + H(+)</text>
        <dbReference type="Rhea" id="RHEA:13697"/>
        <dbReference type="ChEBI" id="CHEBI:15378"/>
        <dbReference type="ChEBI" id="CHEBI:30616"/>
        <dbReference type="ChEBI" id="CHEBI:47013"/>
        <dbReference type="ChEBI" id="CHEBI:78346"/>
        <dbReference type="ChEBI" id="CHEBI:456216"/>
        <dbReference type="EC" id="2.7.1.15"/>
    </reaction>
</comment>
<feature type="binding site" evidence="12">
    <location>
        <position position="297"/>
    </location>
    <ligand>
        <name>K(+)</name>
        <dbReference type="ChEBI" id="CHEBI:29103"/>
    </ligand>
</feature>
<dbReference type="PROSITE" id="PS00584">
    <property type="entry name" value="PFKB_KINASES_2"/>
    <property type="match status" value="1"/>
</dbReference>
<dbReference type="AlphaFoldDB" id="A0A1I3BW77"/>
<dbReference type="EC" id="2.7.1.15" evidence="2 12"/>
<keyword evidence="11 12" id="KW-0119">Carbohydrate metabolism</keyword>
<name>A0A1I3BW77_9RHOB</name>
<dbReference type="PANTHER" id="PTHR10584">
    <property type="entry name" value="SUGAR KINASE"/>
    <property type="match status" value="1"/>
</dbReference>
<dbReference type="Proteomes" id="UP000199377">
    <property type="component" value="Unassembled WGS sequence"/>
</dbReference>
<dbReference type="GO" id="GO:0004747">
    <property type="term" value="F:ribokinase activity"/>
    <property type="evidence" value="ECO:0007669"/>
    <property type="project" value="UniProtKB-UniRule"/>
</dbReference>
<feature type="active site" description="Proton acceptor" evidence="12">
    <location>
        <position position="258"/>
    </location>
</feature>
<comment type="similarity">
    <text evidence="1">Belongs to the carbohydrate kinase pfkB family.</text>
</comment>
<keyword evidence="6 12" id="KW-0547">Nucleotide-binding</keyword>
<evidence type="ECO:0000313" key="14">
    <source>
        <dbReference type="EMBL" id="SFH66547.1"/>
    </source>
</evidence>
<feature type="binding site" evidence="12">
    <location>
        <position position="258"/>
    </location>
    <ligand>
        <name>substrate</name>
    </ligand>
</feature>
<comment type="subcellular location">
    <subcellularLocation>
        <location evidence="12">Cytoplasm</location>
    </subcellularLocation>
</comment>
<evidence type="ECO:0000313" key="15">
    <source>
        <dbReference type="Proteomes" id="UP000199377"/>
    </source>
</evidence>
<dbReference type="PANTHER" id="PTHR10584:SF166">
    <property type="entry name" value="RIBOKINASE"/>
    <property type="match status" value="1"/>
</dbReference>
<evidence type="ECO:0000256" key="6">
    <source>
        <dbReference type="ARBA" id="ARBA00022741"/>
    </source>
</evidence>
<dbReference type="GO" id="GO:0046872">
    <property type="term" value="F:metal ion binding"/>
    <property type="evidence" value="ECO:0007669"/>
    <property type="project" value="UniProtKB-KW"/>
</dbReference>
<dbReference type="InterPro" id="IPR002139">
    <property type="entry name" value="Ribo/fructo_kinase"/>
</dbReference>
<evidence type="ECO:0000256" key="1">
    <source>
        <dbReference type="ARBA" id="ARBA00005380"/>
    </source>
</evidence>
<keyword evidence="12" id="KW-0963">Cytoplasm</keyword>
<comment type="pathway">
    <text evidence="12">Carbohydrate metabolism; D-ribose degradation; D-ribose 5-phosphate from beta-D-ribopyranose: step 2/2.</text>
</comment>
<comment type="cofactor">
    <cofactor evidence="12">
        <name>Mg(2+)</name>
        <dbReference type="ChEBI" id="CHEBI:18420"/>
    </cofactor>
    <text evidence="12">Requires a divalent cation, most likely magnesium in vivo, as an electrophilic catalyst to aid phosphoryl group transfer. It is the chelate of the metal and the nucleotide that is the actual substrate.</text>
</comment>
<gene>
    <name evidence="12" type="primary">rbsK</name>
    <name evidence="14" type="ORF">SAMN05216258_101391</name>
</gene>
<dbReference type="EMBL" id="FOQH01000001">
    <property type="protein sequence ID" value="SFH66547.1"/>
    <property type="molecule type" value="Genomic_DNA"/>
</dbReference>
<comment type="function">
    <text evidence="12">Catalyzes the phosphorylation of ribose at O-5 in a reaction requiring ATP and magnesium. The resulting D-ribose-5-phosphate can then be used either for sythesis of nucleotides, histidine, and tryptophan, or as a component of the pentose phosphate pathway.</text>
</comment>
<evidence type="ECO:0000256" key="9">
    <source>
        <dbReference type="ARBA" id="ARBA00022842"/>
    </source>
</evidence>
<proteinExistence type="inferred from homology"/>
<keyword evidence="15" id="KW-1185">Reference proteome</keyword>
<dbReference type="SUPFAM" id="SSF53613">
    <property type="entry name" value="Ribokinase-like"/>
    <property type="match status" value="1"/>
</dbReference>
<sequence length="309" mass="31072">MTDPRSGAVCVLGIFARDVTCLAPRQPRMGETLLADAVYEGPGGKGSNQAVAAARLGAKARLITRLGQDAGAALARETWAEAGVEPLVVVSQTQPTGSALILVETASGRNAIAVHPGAAAELCPADVEGFAAQIEGSAVFLAQLEHPLPATRRALEIARGAGVATILNPAPAAHLPADLLALCDHLTPNEPEAEALTGLSVESEEDARRAARALRAMGVGTVVLTMGSRGALLCEASGEHRLPALGRGPVVDTVGAGDVFAGAYATALAEGRAPVEAVRFANAAAGISVTRPGAAASAPMRAEVDAALG</sequence>
<dbReference type="HAMAP" id="MF_01987">
    <property type="entry name" value="Ribokinase"/>
    <property type="match status" value="1"/>
</dbReference>
<evidence type="ECO:0000256" key="5">
    <source>
        <dbReference type="ARBA" id="ARBA00022723"/>
    </source>
</evidence>
<feature type="domain" description="Carbohydrate kinase PfkB" evidence="13">
    <location>
        <begin position="9"/>
        <end position="299"/>
    </location>
</feature>
<comment type="subunit">
    <text evidence="12">Homodimer.</text>
</comment>
<dbReference type="InterPro" id="IPR011877">
    <property type="entry name" value="Ribokinase"/>
</dbReference>
<keyword evidence="5 12" id="KW-0479">Metal-binding</keyword>
<organism evidence="14 15">
    <name type="scientific">Albimonas pacifica</name>
    <dbReference type="NCBI Taxonomy" id="1114924"/>
    <lineage>
        <taxon>Bacteria</taxon>
        <taxon>Pseudomonadati</taxon>
        <taxon>Pseudomonadota</taxon>
        <taxon>Alphaproteobacteria</taxon>
        <taxon>Rhodobacterales</taxon>
        <taxon>Paracoccaceae</taxon>
        <taxon>Albimonas</taxon>
    </lineage>
</organism>
<reference evidence="14 15" key="1">
    <citation type="submission" date="2016-10" db="EMBL/GenBank/DDBJ databases">
        <authorList>
            <person name="de Groot N.N."/>
        </authorList>
    </citation>
    <scope>NUCLEOTIDE SEQUENCE [LARGE SCALE GENOMIC DNA]</scope>
    <source>
        <strain evidence="14 15">CGMCC 1.11030</strain>
    </source>
</reference>
<feature type="binding site" evidence="12">
    <location>
        <position position="254"/>
    </location>
    <ligand>
        <name>K(+)</name>
        <dbReference type="ChEBI" id="CHEBI:29103"/>
    </ligand>
</feature>
<evidence type="ECO:0000259" key="13">
    <source>
        <dbReference type="Pfam" id="PF00294"/>
    </source>
</evidence>
<feature type="binding site" evidence="12">
    <location>
        <position position="145"/>
    </location>
    <ligand>
        <name>substrate</name>
    </ligand>
</feature>